<comment type="caution">
    <text evidence="1">The sequence shown here is derived from an EMBL/GenBank/DDBJ whole genome shotgun (WGS) entry which is preliminary data.</text>
</comment>
<proteinExistence type="predicted"/>
<dbReference type="AlphaFoldDB" id="A0A543HRX8"/>
<evidence type="ECO:0000313" key="1">
    <source>
        <dbReference type="EMBL" id="TQM61024.1"/>
    </source>
</evidence>
<dbReference type="PROSITE" id="PS51257">
    <property type="entry name" value="PROKAR_LIPOPROTEIN"/>
    <property type="match status" value="1"/>
</dbReference>
<dbReference type="RefSeq" id="WP_141918027.1">
    <property type="nucleotide sequence ID" value="NZ_BAAAYS010000016.1"/>
</dbReference>
<dbReference type="Proteomes" id="UP000318331">
    <property type="component" value="Unassembled WGS sequence"/>
</dbReference>
<evidence type="ECO:0000313" key="2">
    <source>
        <dbReference type="Proteomes" id="UP000318331"/>
    </source>
</evidence>
<dbReference type="EMBL" id="VFPN01000003">
    <property type="protein sequence ID" value="TQM61024.1"/>
    <property type="molecule type" value="Genomic_DNA"/>
</dbReference>
<name>A0A543HRX8_9MICO</name>
<gene>
    <name evidence="1" type="ORF">FB466_1951</name>
</gene>
<sequence>MRLRHIGRAALVLGLAGLLSGGVSGCLGNTSESDAAAAVTEFFDRLGEGDAEGAVALFDDELVDPVACPALLTNAAYETVRDRPVNVRIRGVEDEGSGYFSVSVSYQLGKGGDTVSDTVDVVQNREHADRWEINYRFIGEHFVTISPRSIFLEDRLTVQGVCSLTASTHALEAFPGTYTVKYTDALKLGAPESFDLALRAEFDYTDRSSVPDPELSAGGREEILGFLQRSAEQCVSDLLVGPTCPPWMDWQEDELPLSAALIGDPLLGLDSPNYSDHRWVVAANGETGKVFSYTYESAGSVRTREVSAGYYGALARDADGELTFVDWLAD</sequence>
<organism evidence="1 2">
    <name type="scientific">Klugiella xanthotipulae</name>
    <dbReference type="NCBI Taxonomy" id="244735"/>
    <lineage>
        <taxon>Bacteria</taxon>
        <taxon>Bacillati</taxon>
        <taxon>Actinomycetota</taxon>
        <taxon>Actinomycetes</taxon>
        <taxon>Micrococcales</taxon>
        <taxon>Microbacteriaceae</taxon>
        <taxon>Klugiella</taxon>
    </lineage>
</organism>
<protein>
    <recommendedName>
        <fullName evidence="3">Lipoprotein</fullName>
    </recommendedName>
</protein>
<reference evidence="1 2" key="1">
    <citation type="submission" date="2019-06" db="EMBL/GenBank/DDBJ databases">
        <title>Sequencing the genomes of 1000 actinobacteria strains.</title>
        <authorList>
            <person name="Klenk H.-P."/>
        </authorList>
    </citation>
    <scope>NUCLEOTIDE SEQUENCE [LARGE SCALE GENOMIC DNA]</scope>
    <source>
        <strain evidence="1 2">DSM 18031</strain>
    </source>
</reference>
<evidence type="ECO:0008006" key="3">
    <source>
        <dbReference type="Google" id="ProtNLM"/>
    </source>
</evidence>
<accession>A0A543HRX8</accession>
<keyword evidence="2" id="KW-1185">Reference proteome</keyword>